<comment type="caution">
    <text evidence="1">The sequence shown here is derived from an EMBL/GenBank/DDBJ whole genome shotgun (WGS) entry which is preliminary data.</text>
</comment>
<dbReference type="InterPro" id="IPR018727">
    <property type="entry name" value="DUF2267"/>
</dbReference>
<dbReference type="Gene3D" id="1.10.490.110">
    <property type="entry name" value="Uncharacterized conserved protein DUF2267"/>
    <property type="match status" value="1"/>
</dbReference>
<evidence type="ECO:0000313" key="1">
    <source>
        <dbReference type="EMBL" id="TQS15683.1"/>
    </source>
</evidence>
<name>A0A544YFY2_9ACTN</name>
<dbReference type="Proteomes" id="UP000316541">
    <property type="component" value="Unassembled WGS sequence"/>
</dbReference>
<accession>A0A544YFY2</accession>
<dbReference type="EMBL" id="VIRM01000055">
    <property type="protein sequence ID" value="TQS15683.1"/>
    <property type="molecule type" value="Genomic_DNA"/>
</dbReference>
<dbReference type="Pfam" id="PF10025">
    <property type="entry name" value="DUF2267"/>
    <property type="match status" value="1"/>
</dbReference>
<organism evidence="1 2">
    <name type="scientific">Microbispora hainanensis</name>
    <dbReference type="NCBI Taxonomy" id="568844"/>
    <lineage>
        <taxon>Bacteria</taxon>
        <taxon>Bacillati</taxon>
        <taxon>Actinomycetota</taxon>
        <taxon>Actinomycetes</taxon>
        <taxon>Streptosporangiales</taxon>
        <taxon>Streptosporangiaceae</taxon>
        <taxon>Microbispora</taxon>
    </lineage>
</organism>
<protein>
    <submittedName>
        <fullName evidence="1">DUF2267 domain-containing protein</fullName>
    </submittedName>
</protein>
<gene>
    <name evidence="1" type="ORF">FLX08_32785</name>
</gene>
<reference evidence="1 2" key="1">
    <citation type="submission" date="2019-07" db="EMBL/GenBank/DDBJ databases">
        <title>Microbispora hainanensis DSM 45428.</title>
        <authorList>
            <person name="Thawai C."/>
        </authorList>
    </citation>
    <scope>NUCLEOTIDE SEQUENCE [LARGE SCALE GENOMIC DNA]</scope>
    <source>
        <strain evidence="1 2">DSM 45428</strain>
    </source>
</reference>
<dbReference type="InterPro" id="IPR038282">
    <property type="entry name" value="DUF2267_sf"/>
</dbReference>
<dbReference type="AlphaFoldDB" id="A0A544YFY2"/>
<sequence length="145" mass="15948">MHRSKLLGCPPARCRADAGGNGASVEHREFFGRVAERSGLSREEAADLTRATLELLGDQLSATEAQHLALELPEPLRESIHIGDPIQRFGFREFVARISKRTGLTEEETRGGIRAVLLTLRDAVPDETFDQAISQLPAEFQQAAK</sequence>
<proteinExistence type="predicted"/>
<evidence type="ECO:0000313" key="2">
    <source>
        <dbReference type="Proteomes" id="UP000316541"/>
    </source>
</evidence>